<evidence type="ECO:0000256" key="9">
    <source>
        <dbReference type="ARBA" id="ARBA00023212"/>
    </source>
</evidence>
<dbReference type="GO" id="GO:0019894">
    <property type="term" value="F:kinesin binding"/>
    <property type="evidence" value="ECO:0007669"/>
    <property type="project" value="TreeGrafter"/>
</dbReference>
<name>A0A9W6ZXT2_9STRA</name>
<dbReference type="EMBL" id="BRXW01000498">
    <property type="protein sequence ID" value="GMH60376.1"/>
    <property type="molecule type" value="Genomic_DNA"/>
</dbReference>
<dbReference type="GO" id="GO:0007018">
    <property type="term" value="P:microtubule-based movement"/>
    <property type="evidence" value="ECO:0007669"/>
    <property type="project" value="TreeGrafter"/>
</dbReference>
<comment type="subcellular location">
    <subcellularLocation>
        <location evidence="1">Cytoplasm</location>
        <location evidence="1">Cytoskeleton</location>
    </subcellularLocation>
</comment>
<dbReference type="SUPFAM" id="SSF48452">
    <property type="entry name" value="TPR-like"/>
    <property type="match status" value="1"/>
</dbReference>
<evidence type="ECO:0000256" key="6">
    <source>
        <dbReference type="ARBA" id="ARBA00022803"/>
    </source>
</evidence>
<organism evidence="11 12">
    <name type="scientific">Triparma laevis f. longispina</name>
    <dbReference type="NCBI Taxonomy" id="1714387"/>
    <lineage>
        <taxon>Eukaryota</taxon>
        <taxon>Sar</taxon>
        <taxon>Stramenopiles</taxon>
        <taxon>Ochrophyta</taxon>
        <taxon>Bolidophyceae</taxon>
        <taxon>Parmales</taxon>
        <taxon>Triparmaceae</taxon>
        <taxon>Triparma</taxon>
    </lineage>
</organism>
<keyword evidence="4" id="KW-0493">Microtubule</keyword>
<evidence type="ECO:0000256" key="2">
    <source>
        <dbReference type="ARBA" id="ARBA00009622"/>
    </source>
</evidence>
<keyword evidence="6 10" id="KW-0802">TPR repeat</keyword>
<keyword evidence="8" id="KW-0505">Motor protein</keyword>
<dbReference type="GO" id="GO:0005874">
    <property type="term" value="C:microtubule"/>
    <property type="evidence" value="ECO:0007669"/>
    <property type="project" value="UniProtKB-KW"/>
</dbReference>
<accession>A0A9W6ZXT2</accession>
<evidence type="ECO:0000256" key="8">
    <source>
        <dbReference type="ARBA" id="ARBA00023175"/>
    </source>
</evidence>
<dbReference type="Pfam" id="PF13424">
    <property type="entry name" value="TPR_12"/>
    <property type="match status" value="1"/>
</dbReference>
<keyword evidence="5" id="KW-0677">Repeat</keyword>
<evidence type="ECO:0000256" key="4">
    <source>
        <dbReference type="ARBA" id="ARBA00022701"/>
    </source>
</evidence>
<evidence type="ECO:0000256" key="5">
    <source>
        <dbReference type="ARBA" id="ARBA00022737"/>
    </source>
</evidence>
<comment type="caution">
    <text evidence="11">The sequence shown here is derived from an EMBL/GenBank/DDBJ whole genome shotgun (WGS) entry which is preliminary data.</text>
</comment>
<evidence type="ECO:0000256" key="7">
    <source>
        <dbReference type="ARBA" id="ARBA00023054"/>
    </source>
</evidence>
<keyword evidence="9" id="KW-0206">Cytoskeleton</keyword>
<gene>
    <name evidence="11" type="ORF">TrLO_g3813</name>
</gene>
<reference evidence="12" key="1">
    <citation type="journal article" date="2023" name="Commun. Biol.">
        <title>Genome analysis of Parmales, the sister group of diatoms, reveals the evolutionary specialization of diatoms from phago-mixotrophs to photoautotrophs.</title>
        <authorList>
            <person name="Ban H."/>
            <person name="Sato S."/>
            <person name="Yoshikawa S."/>
            <person name="Yamada K."/>
            <person name="Nakamura Y."/>
            <person name="Ichinomiya M."/>
            <person name="Sato N."/>
            <person name="Blanc-Mathieu R."/>
            <person name="Endo H."/>
            <person name="Kuwata A."/>
            <person name="Ogata H."/>
        </authorList>
    </citation>
    <scope>NUCLEOTIDE SEQUENCE [LARGE SCALE GENOMIC DNA]</scope>
    <source>
        <strain evidence="12">NIES 3700</strain>
    </source>
</reference>
<keyword evidence="3" id="KW-0963">Cytoplasm</keyword>
<evidence type="ECO:0008006" key="13">
    <source>
        <dbReference type="Google" id="ProtNLM"/>
    </source>
</evidence>
<dbReference type="Proteomes" id="UP001165122">
    <property type="component" value="Unassembled WGS sequence"/>
</dbReference>
<dbReference type="InterPro" id="IPR002151">
    <property type="entry name" value="Kinesin_light"/>
</dbReference>
<evidence type="ECO:0000256" key="3">
    <source>
        <dbReference type="ARBA" id="ARBA00022490"/>
    </source>
</evidence>
<dbReference type="PROSITE" id="PS50005">
    <property type="entry name" value="TPR"/>
    <property type="match status" value="1"/>
</dbReference>
<dbReference type="Gene3D" id="1.25.40.10">
    <property type="entry name" value="Tetratricopeptide repeat domain"/>
    <property type="match status" value="1"/>
</dbReference>
<comment type="similarity">
    <text evidence="2">Belongs to the kinesin light chain family.</text>
</comment>
<dbReference type="InterPro" id="IPR019734">
    <property type="entry name" value="TPR_rpt"/>
</dbReference>
<dbReference type="InterPro" id="IPR011990">
    <property type="entry name" value="TPR-like_helical_dom_sf"/>
</dbReference>
<dbReference type="AlphaFoldDB" id="A0A9W6ZXT2"/>
<dbReference type="GO" id="GO:0005737">
    <property type="term" value="C:cytoplasm"/>
    <property type="evidence" value="ECO:0007669"/>
    <property type="project" value="TreeGrafter"/>
</dbReference>
<evidence type="ECO:0000313" key="11">
    <source>
        <dbReference type="EMBL" id="GMH60376.1"/>
    </source>
</evidence>
<feature type="repeat" description="TPR" evidence="10">
    <location>
        <begin position="75"/>
        <end position="108"/>
    </location>
</feature>
<keyword evidence="12" id="KW-1185">Reference proteome</keyword>
<evidence type="ECO:0000313" key="12">
    <source>
        <dbReference type="Proteomes" id="UP001165122"/>
    </source>
</evidence>
<protein>
    <recommendedName>
        <fullName evidence="13">Kinesin light chain</fullName>
    </recommendedName>
</protein>
<dbReference type="OrthoDB" id="39271at2759"/>
<dbReference type="GO" id="GO:0005871">
    <property type="term" value="C:kinesin complex"/>
    <property type="evidence" value="ECO:0007669"/>
    <property type="project" value="InterPro"/>
</dbReference>
<dbReference type="PROSITE" id="PS50293">
    <property type="entry name" value="TPR_REGION"/>
    <property type="match status" value="1"/>
</dbReference>
<evidence type="ECO:0000256" key="1">
    <source>
        <dbReference type="ARBA" id="ARBA00004245"/>
    </source>
</evidence>
<proteinExistence type="inferred from homology"/>
<dbReference type="PANTHER" id="PTHR45783:SF3">
    <property type="entry name" value="KINESIN LIGHT CHAIN"/>
    <property type="match status" value="1"/>
</dbReference>
<dbReference type="PANTHER" id="PTHR45783">
    <property type="entry name" value="KINESIN LIGHT CHAIN"/>
    <property type="match status" value="1"/>
</dbReference>
<sequence>MISCSSHGELIEELRDLVKRMERALGEENVVTLETLNSLGGQLRTNGQYEEAKEVHERCLAGRMKVLGEDHEHMLMTLNYLGIVYKRLGNHEKALEYYERALKGTRGCWGRFIRVRSAP</sequence>
<keyword evidence="7" id="KW-0175">Coiled coil</keyword>
<evidence type="ECO:0000256" key="10">
    <source>
        <dbReference type="PROSITE-ProRule" id="PRU00339"/>
    </source>
</evidence>